<name>A0A4Q1QWP5_9ACTN</name>
<keyword evidence="2" id="KW-1185">Reference proteome</keyword>
<dbReference type="EMBL" id="SDIF01000024">
    <property type="protein sequence ID" value="RXS67622.1"/>
    <property type="molecule type" value="Genomic_DNA"/>
</dbReference>
<dbReference type="AlphaFoldDB" id="A0A4Q1QWP5"/>
<dbReference type="SUPFAM" id="SSF140453">
    <property type="entry name" value="EsxAB dimer-like"/>
    <property type="match status" value="1"/>
</dbReference>
<proteinExistence type="predicted"/>
<dbReference type="RefSeq" id="WP_129247512.1">
    <property type="nucleotide sequence ID" value="NZ_JABZEL010000008.1"/>
</dbReference>
<sequence length="403" mass="43417">MSGFQAPSQDEFHEYAGLTSKQAGHLADIQSYSSHHCRKDDDLDGLLLPLRLLVPATADYFSGKLAQCHRGMGVIEDKIHRTGSDYATADHQAMTDLHSIYPGAISHFPNIGSLPGASRAANFTDEAVSLKEPANAAEVTGKNIHHQLMMLGLKSELKTADKVFKFFTGQSLIELLLKPLTGDYGRLMALHDAYDTVGEAVYTVAGTLRKGSWALGSEWKGQTGTAFDSYLFRWTMGIGGVGDAAKTVATAYKDAYDVVIVLVHQALRKLEDLIQQEIEQLAKQGAEMLAGDAAIEAVGLGPEDPLADVGAGLYSAYKLYEMYKTISKIITIINVIEGIYKAIEAAIKGIESTVKKVTEALNSPMPTVDSLIDDVERRGFEFEKSGGWSATAGAARIGMLPAA</sequence>
<protein>
    <submittedName>
        <fullName evidence="1">WXG100 family type VII secretion target</fullName>
    </submittedName>
</protein>
<dbReference type="GeneID" id="95778607"/>
<organism evidence="1 2">
    <name type="scientific">Streptomyces sioyaensis</name>
    <dbReference type="NCBI Taxonomy" id="67364"/>
    <lineage>
        <taxon>Bacteria</taxon>
        <taxon>Bacillati</taxon>
        <taxon>Actinomycetota</taxon>
        <taxon>Actinomycetes</taxon>
        <taxon>Kitasatosporales</taxon>
        <taxon>Streptomycetaceae</taxon>
        <taxon>Streptomyces</taxon>
    </lineage>
</organism>
<accession>A0A4Q1QWP5</accession>
<comment type="caution">
    <text evidence="1">The sequence shown here is derived from an EMBL/GenBank/DDBJ whole genome shotgun (WGS) entry which is preliminary data.</text>
</comment>
<dbReference type="InterPro" id="IPR036689">
    <property type="entry name" value="ESAT-6-like_sf"/>
</dbReference>
<reference evidence="1 2" key="1">
    <citation type="submission" date="2019-01" db="EMBL/GenBank/DDBJ databases">
        <title>Draft genome sequences of the type strain Streptomyces sioyaensis DSM 40032 and its novel strain, TM32, a thermotolerant antibiotics-producing actinobacterium.</title>
        <authorList>
            <person name="Nakaew N."/>
            <person name="Lumyong S."/>
            <person name="Sloan W.T."/>
            <person name="Sungthong R."/>
        </authorList>
    </citation>
    <scope>NUCLEOTIDE SEQUENCE [LARGE SCALE GENOMIC DNA]</scope>
    <source>
        <strain evidence="1 2">DSM 40032</strain>
    </source>
</reference>
<gene>
    <name evidence="1" type="ORF">EST54_11510</name>
</gene>
<evidence type="ECO:0000313" key="2">
    <source>
        <dbReference type="Proteomes" id="UP000289482"/>
    </source>
</evidence>
<evidence type="ECO:0000313" key="1">
    <source>
        <dbReference type="EMBL" id="RXS67622.1"/>
    </source>
</evidence>
<dbReference type="Proteomes" id="UP000289482">
    <property type="component" value="Unassembled WGS sequence"/>
</dbReference>